<dbReference type="Proteomes" id="UP000809081">
    <property type="component" value="Unassembled WGS sequence"/>
</dbReference>
<keyword evidence="2" id="KW-1185">Reference proteome</keyword>
<dbReference type="EMBL" id="JAFBEI010000027">
    <property type="protein sequence ID" value="MBM7636550.1"/>
    <property type="molecule type" value="Genomic_DNA"/>
</dbReference>
<sequence length="55" mass="6079">MFKSLLAETEAKLLEDKAIVSYLDWKDVPDFSQDLEVETPVAVASVRKAVLAAIN</sequence>
<evidence type="ECO:0000313" key="1">
    <source>
        <dbReference type="EMBL" id="MBM7636550.1"/>
    </source>
</evidence>
<organism evidence="1 2">
    <name type="scientific">Streptococcus saliviloxodontae</name>
    <dbReference type="NCBI Taxonomy" id="1349416"/>
    <lineage>
        <taxon>Bacteria</taxon>
        <taxon>Bacillati</taxon>
        <taxon>Bacillota</taxon>
        <taxon>Bacilli</taxon>
        <taxon>Lactobacillales</taxon>
        <taxon>Streptococcaceae</taxon>
        <taxon>Streptococcus</taxon>
    </lineage>
</organism>
<reference evidence="1 2" key="1">
    <citation type="submission" date="2021-01" db="EMBL/GenBank/DDBJ databases">
        <title>Genomic Encyclopedia of Type Strains, Phase IV (KMG-IV): sequencing the most valuable type-strain genomes for metagenomic binning, comparative biology and taxonomic classification.</title>
        <authorList>
            <person name="Goeker M."/>
        </authorList>
    </citation>
    <scope>NUCLEOTIDE SEQUENCE [LARGE SCALE GENOMIC DNA]</scope>
    <source>
        <strain evidence="1 2">DSM 27513</strain>
    </source>
</reference>
<dbReference type="RefSeq" id="WP_205017423.1">
    <property type="nucleotide sequence ID" value="NZ_JAFBEI010000027.1"/>
</dbReference>
<evidence type="ECO:0000313" key="2">
    <source>
        <dbReference type="Proteomes" id="UP000809081"/>
    </source>
</evidence>
<gene>
    <name evidence="1" type="ORF">JOC31_001374</name>
</gene>
<protein>
    <submittedName>
        <fullName evidence="1">NAD(P)H-dependent FMN reductase</fullName>
    </submittedName>
</protein>
<name>A0ABS2PNK4_9STRE</name>
<proteinExistence type="predicted"/>
<accession>A0ABS2PNK4</accession>
<comment type="caution">
    <text evidence="1">The sequence shown here is derived from an EMBL/GenBank/DDBJ whole genome shotgun (WGS) entry which is preliminary data.</text>
</comment>